<dbReference type="GO" id="GO:0016987">
    <property type="term" value="F:sigma factor activity"/>
    <property type="evidence" value="ECO:0007669"/>
    <property type="project" value="UniProtKB-KW"/>
</dbReference>
<dbReference type="PANTHER" id="PTHR43133:SF8">
    <property type="entry name" value="RNA POLYMERASE SIGMA FACTOR HI_1459-RELATED"/>
    <property type="match status" value="1"/>
</dbReference>
<dbReference type="CDD" id="cd06171">
    <property type="entry name" value="Sigma70_r4"/>
    <property type="match status" value="1"/>
</dbReference>
<evidence type="ECO:0000256" key="3">
    <source>
        <dbReference type="ARBA" id="ARBA00023082"/>
    </source>
</evidence>
<organism evidence="8 9">
    <name type="scientific">Aeromicrobium ginsengisoli</name>
    <dbReference type="NCBI Taxonomy" id="363867"/>
    <lineage>
        <taxon>Bacteria</taxon>
        <taxon>Bacillati</taxon>
        <taxon>Actinomycetota</taxon>
        <taxon>Actinomycetes</taxon>
        <taxon>Propionibacteriales</taxon>
        <taxon>Nocardioidaceae</taxon>
        <taxon>Aeromicrobium</taxon>
    </lineage>
</organism>
<evidence type="ECO:0000256" key="5">
    <source>
        <dbReference type="ARBA" id="ARBA00023163"/>
    </source>
</evidence>
<keyword evidence="5" id="KW-0804">Transcription</keyword>
<accession>A0A5M4FES3</accession>
<evidence type="ECO:0000313" key="9">
    <source>
        <dbReference type="Proteomes" id="UP000380867"/>
    </source>
</evidence>
<evidence type="ECO:0000313" key="8">
    <source>
        <dbReference type="EMBL" id="KAA1397353.1"/>
    </source>
</evidence>
<comment type="similarity">
    <text evidence="1">Belongs to the sigma-70 factor family. ECF subfamily.</text>
</comment>
<reference evidence="8" key="1">
    <citation type="submission" date="2019-09" db="EMBL/GenBank/DDBJ databases">
        <authorList>
            <person name="Li J."/>
        </authorList>
    </citation>
    <scope>NUCLEOTIDE SEQUENCE [LARGE SCALE GENOMIC DNA]</scope>
    <source>
        <strain evidence="8">JCM 14732</strain>
    </source>
</reference>
<evidence type="ECO:0000256" key="1">
    <source>
        <dbReference type="ARBA" id="ARBA00010641"/>
    </source>
</evidence>
<feature type="domain" description="RNA polymerase sigma-70 region 4" evidence="7">
    <location>
        <begin position="126"/>
        <end position="174"/>
    </location>
</feature>
<dbReference type="InterPro" id="IPR007630">
    <property type="entry name" value="RNA_pol_sigma70_r4"/>
</dbReference>
<comment type="caution">
    <text evidence="8">The sequence shown here is derived from an EMBL/GenBank/DDBJ whole genome shotgun (WGS) entry which is preliminary data.</text>
</comment>
<evidence type="ECO:0000256" key="4">
    <source>
        <dbReference type="ARBA" id="ARBA00023125"/>
    </source>
</evidence>
<dbReference type="InterPro" id="IPR013325">
    <property type="entry name" value="RNA_pol_sigma_r2"/>
</dbReference>
<dbReference type="Pfam" id="PF04545">
    <property type="entry name" value="Sigma70_r4"/>
    <property type="match status" value="1"/>
</dbReference>
<dbReference type="Proteomes" id="UP000380867">
    <property type="component" value="Unassembled WGS sequence"/>
</dbReference>
<dbReference type="GO" id="GO:0006352">
    <property type="term" value="P:DNA-templated transcription initiation"/>
    <property type="evidence" value="ECO:0007669"/>
    <property type="project" value="InterPro"/>
</dbReference>
<evidence type="ECO:0000259" key="7">
    <source>
        <dbReference type="Pfam" id="PF04545"/>
    </source>
</evidence>
<name>A0A5M4FES3_9ACTN</name>
<keyword evidence="2" id="KW-0805">Transcription regulation</keyword>
<sequence>MAPWRSSRASDDGVLDSPESLAREGYACHGAELYRYALSRLSDDGAAQDAVQETIVRAWRAGARFDPARATLRTWLFAILRNVIIDHAAARARVAALPAAVAERGEGQMPDPMGSVADADLITRALGLISHDHRTAIVETYLRDRPYDEVAAELGVSVSTLRSRVFHGLKQLRHTMKMMVVEP</sequence>
<keyword evidence="4" id="KW-0238">DNA-binding</keyword>
<dbReference type="InterPro" id="IPR013324">
    <property type="entry name" value="RNA_pol_sigma_r3/r4-like"/>
</dbReference>
<dbReference type="InterPro" id="IPR007627">
    <property type="entry name" value="RNA_pol_sigma70_r2"/>
</dbReference>
<dbReference type="InterPro" id="IPR014284">
    <property type="entry name" value="RNA_pol_sigma-70_dom"/>
</dbReference>
<dbReference type="OrthoDB" id="9811152at2"/>
<dbReference type="SUPFAM" id="SSF88946">
    <property type="entry name" value="Sigma2 domain of RNA polymerase sigma factors"/>
    <property type="match status" value="1"/>
</dbReference>
<proteinExistence type="inferred from homology"/>
<dbReference type="Gene3D" id="1.10.10.10">
    <property type="entry name" value="Winged helix-like DNA-binding domain superfamily/Winged helix DNA-binding domain"/>
    <property type="match status" value="1"/>
</dbReference>
<feature type="domain" description="RNA polymerase sigma-70 region 2" evidence="6">
    <location>
        <begin position="26"/>
        <end position="93"/>
    </location>
</feature>
<dbReference type="InterPro" id="IPR039425">
    <property type="entry name" value="RNA_pol_sigma-70-like"/>
</dbReference>
<evidence type="ECO:0000259" key="6">
    <source>
        <dbReference type="Pfam" id="PF04542"/>
    </source>
</evidence>
<dbReference type="NCBIfam" id="TIGR02937">
    <property type="entry name" value="sigma70-ECF"/>
    <property type="match status" value="1"/>
</dbReference>
<dbReference type="EMBL" id="SDPQ02000002">
    <property type="protein sequence ID" value="KAA1397353.1"/>
    <property type="molecule type" value="Genomic_DNA"/>
</dbReference>
<protein>
    <submittedName>
        <fullName evidence="8">RNA polymerase sigma factor</fullName>
    </submittedName>
</protein>
<gene>
    <name evidence="8" type="ORF">ESP70_008165</name>
</gene>
<dbReference type="SUPFAM" id="SSF88659">
    <property type="entry name" value="Sigma3 and sigma4 domains of RNA polymerase sigma factors"/>
    <property type="match status" value="1"/>
</dbReference>
<evidence type="ECO:0000256" key="2">
    <source>
        <dbReference type="ARBA" id="ARBA00023015"/>
    </source>
</evidence>
<dbReference type="InterPro" id="IPR036388">
    <property type="entry name" value="WH-like_DNA-bd_sf"/>
</dbReference>
<keyword evidence="3" id="KW-0731">Sigma factor</keyword>
<dbReference type="PANTHER" id="PTHR43133">
    <property type="entry name" value="RNA POLYMERASE ECF-TYPE SIGMA FACTO"/>
    <property type="match status" value="1"/>
</dbReference>
<dbReference type="RefSeq" id="WP_149688809.1">
    <property type="nucleotide sequence ID" value="NZ_SDPQ02000002.1"/>
</dbReference>
<dbReference type="Pfam" id="PF04542">
    <property type="entry name" value="Sigma70_r2"/>
    <property type="match status" value="1"/>
</dbReference>
<dbReference type="AlphaFoldDB" id="A0A5M4FES3"/>
<dbReference type="Gene3D" id="1.10.1740.10">
    <property type="match status" value="1"/>
</dbReference>
<dbReference type="GO" id="GO:0003677">
    <property type="term" value="F:DNA binding"/>
    <property type="evidence" value="ECO:0007669"/>
    <property type="project" value="UniProtKB-KW"/>
</dbReference>
<keyword evidence="9" id="KW-1185">Reference proteome</keyword>